<accession>A0A413PJ44</accession>
<dbReference type="Proteomes" id="UP001193756">
    <property type="component" value="Unassembled WGS sequence"/>
</dbReference>
<dbReference type="EMBL" id="JAAIMP010000007">
    <property type="protein sequence ID" value="NSC76879.1"/>
    <property type="molecule type" value="Genomic_DNA"/>
</dbReference>
<sequence>MEYLTATELSKVWNISTRRIGVLCTEGRVDGAIKKGKMWLIPDIAQKPADARYKKNKHNA</sequence>
<reference evidence="2 3" key="1">
    <citation type="submission" date="2018-08" db="EMBL/GenBank/DDBJ databases">
        <title>A genome reference for cultivated species of the human gut microbiota.</title>
        <authorList>
            <person name="Zou Y."/>
            <person name="Xue W."/>
            <person name="Luo G."/>
        </authorList>
    </citation>
    <scope>NUCLEOTIDE SEQUENCE [LARGE SCALE GENOMIC DNA]</scope>
    <source>
        <strain evidence="2 3">AM48-7</strain>
    </source>
</reference>
<dbReference type="Proteomes" id="UP000283431">
    <property type="component" value="Unassembled WGS sequence"/>
</dbReference>
<proteinExistence type="predicted"/>
<comment type="caution">
    <text evidence="2">The sequence shown here is derived from an EMBL/GenBank/DDBJ whole genome shotgun (WGS) entry which is preliminary data.</text>
</comment>
<reference evidence="1" key="3">
    <citation type="submission" date="2020-02" db="EMBL/GenBank/DDBJ databases">
        <authorList>
            <person name="Littmann E."/>
            <person name="Sorbara M."/>
        </authorList>
    </citation>
    <scope>NUCLEOTIDE SEQUENCE</scope>
    <source>
        <strain evidence="1">MSK.16.45</strain>
    </source>
</reference>
<evidence type="ECO:0000313" key="3">
    <source>
        <dbReference type="Proteomes" id="UP000283431"/>
    </source>
</evidence>
<evidence type="ECO:0000313" key="2">
    <source>
        <dbReference type="EMBL" id="RGZ76070.1"/>
    </source>
</evidence>
<dbReference type="AlphaFoldDB" id="A0A413PJ44"/>
<evidence type="ECO:0000313" key="1">
    <source>
        <dbReference type="EMBL" id="NSC76879.1"/>
    </source>
</evidence>
<gene>
    <name evidence="2" type="ORF">DW975_04575</name>
    <name evidence="1" type="ORF">G4312_06185</name>
</gene>
<dbReference type="GO" id="GO:0003677">
    <property type="term" value="F:DNA binding"/>
    <property type="evidence" value="ECO:0007669"/>
    <property type="project" value="UniProtKB-KW"/>
</dbReference>
<dbReference type="EMBL" id="QSEN01000005">
    <property type="protein sequence ID" value="RGZ76070.1"/>
    <property type="molecule type" value="Genomic_DNA"/>
</dbReference>
<dbReference type="RefSeq" id="WP_151197010.1">
    <property type="nucleotide sequence ID" value="NZ_JAAIMP010000007.1"/>
</dbReference>
<protein>
    <submittedName>
        <fullName evidence="2">DNA-binding protein</fullName>
    </submittedName>
</protein>
<keyword evidence="2" id="KW-0238">DNA-binding</keyword>
<organism evidence="2 3">
    <name type="scientific">Agathobacter rectalis</name>
    <dbReference type="NCBI Taxonomy" id="39491"/>
    <lineage>
        <taxon>Bacteria</taxon>
        <taxon>Bacillati</taxon>
        <taxon>Bacillota</taxon>
        <taxon>Clostridia</taxon>
        <taxon>Lachnospirales</taxon>
        <taxon>Lachnospiraceae</taxon>
        <taxon>Agathobacter</taxon>
    </lineage>
</organism>
<name>A0A413PJ44_9FIRM</name>
<reference evidence="1" key="2">
    <citation type="journal article" date="2020" name="Cell Host Microbe">
        <title>Functional and Genomic Variation between Human-Derived Isolates of Lachnospiraceae Reveals Inter- and Intra-Species Diversity.</title>
        <authorList>
            <person name="Sorbara M.T."/>
            <person name="Littmann E.R."/>
            <person name="Fontana E."/>
            <person name="Moody T.U."/>
            <person name="Kohout C.E."/>
            <person name="Gjonbalaj M."/>
            <person name="Eaton V."/>
            <person name="Seok R."/>
            <person name="Leiner I.M."/>
            <person name="Pamer E.G."/>
        </authorList>
    </citation>
    <scope>NUCLEOTIDE SEQUENCE</scope>
    <source>
        <strain evidence="1">MSK.16.45</strain>
    </source>
</reference>